<dbReference type="InterPro" id="IPR022742">
    <property type="entry name" value="Hydrolase_4"/>
</dbReference>
<dbReference type="SUPFAM" id="SSF52799">
    <property type="entry name" value="(Phosphotyrosine protein) phosphatases II"/>
    <property type="match status" value="1"/>
</dbReference>
<gene>
    <name evidence="2" type="ORF">K457DRAFT_127395</name>
</gene>
<dbReference type="PANTHER" id="PTHR42886">
    <property type="entry name" value="RE40534P-RELATED"/>
    <property type="match status" value="1"/>
</dbReference>
<dbReference type="PANTHER" id="PTHR42886:SF53">
    <property type="entry name" value="ALPHA_BETA-HYDROLASES SUPERFAMILY PROTEIN"/>
    <property type="match status" value="1"/>
</dbReference>
<dbReference type="Pfam" id="PF13350">
    <property type="entry name" value="Y_phosphatase3"/>
    <property type="match status" value="1"/>
</dbReference>
<dbReference type="PROSITE" id="PS50056">
    <property type="entry name" value="TYR_PHOSPHATASE_2"/>
    <property type="match status" value="1"/>
</dbReference>
<keyword evidence="3" id="KW-1185">Reference proteome</keyword>
<dbReference type="InterPro" id="IPR029021">
    <property type="entry name" value="Prot-tyrosine_phosphatase-like"/>
</dbReference>
<dbReference type="Proteomes" id="UP000078512">
    <property type="component" value="Unassembled WGS sequence"/>
</dbReference>
<dbReference type="InterPro" id="IPR016130">
    <property type="entry name" value="Tyr_Pase_AS"/>
</dbReference>
<dbReference type="PROSITE" id="PS00383">
    <property type="entry name" value="TYR_PHOSPHATASE_1"/>
    <property type="match status" value="1"/>
</dbReference>
<evidence type="ECO:0000313" key="3">
    <source>
        <dbReference type="Proteomes" id="UP000078512"/>
    </source>
</evidence>
<organism evidence="2 3">
    <name type="scientific">Linnemannia elongata AG-77</name>
    <dbReference type="NCBI Taxonomy" id="1314771"/>
    <lineage>
        <taxon>Eukaryota</taxon>
        <taxon>Fungi</taxon>
        <taxon>Fungi incertae sedis</taxon>
        <taxon>Mucoromycota</taxon>
        <taxon>Mortierellomycotina</taxon>
        <taxon>Mortierellomycetes</taxon>
        <taxon>Mortierellales</taxon>
        <taxon>Mortierellaceae</taxon>
        <taxon>Linnemannia</taxon>
    </lineage>
</organism>
<feature type="domain" description="Tyrosine specific protein phosphatases" evidence="1">
    <location>
        <begin position="410"/>
        <end position="512"/>
    </location>
</feature>
<dbReference type="InterPro" id="IPR026893">
    <property type="entry name" value="Tyr/Ser_Pase_IphP-type"/>
</dbReference>
<dbReference type="Gene3D" id="3.90.190.10">
    <property type="entry name" value="Protein tyrosine phosphatase superfamily"/>
    <property type="match status" value="1"/>
</dbReference>
<dbReference type="EMBL" id="KV442056">
    <property type="protein sequence ID" value="OAQ27550.1"/>
    <property type="molecule type" value="Genomic_DNA"/>
</dbReference>
<dbReference type="Gene3D" id="3.40.50.1820">
    <property type="entry name" value="alpha/beta hydrolase"/>
    <property type="match status" value="1"/>
</dbReference>
<evidence type="ECO:0000259" key="1">
    <source>
        <dbReference type="PROSITE" id="PS50056"/>
    </source>
</evidence>
<dbReference type="OrthoDB" id="9988524at2759"/>
<keyword evidence="2" id="KW-0378">Hydrolase</keyword>
<reference evidence="2 3" key="1">
    <citation type="submission" date="2016-05" db="EMBL/GenBank/DDBJ databases">
        <title>Genome sequencing reveals origins of a unique bacterial endosymbiosis in the earliest lineages of terrestrial Fungi.</title>
        <authorList>
            <consortium name="DOE Joint Genome Institute"/>
            <person name="Uehling J."/>
            <person name="Gryganskyi A."/>
            <person name="Hameed K."/>
            <person name="Tschaplinski T."/>
            <person name="Misztal P."/>
            <person name="Wu S."/>
            <person name="Desiro A."/>
            <person name="Vande Pol N."/>
            <person name="Du Z.-Y."/>
            <person name="Zienkiewicz A."/>
            <person name="Zienkiewicz K."/>
            <person name="Morin E."/>
            <person name="Tisserant E."/>
            <person name="Splivallo R."/>
            <person name="Hainaut M."/>
            <person name="Henrissat B."/>
            <person name="Ohm R."/>
            <person name="Kuo A."/>
            <person name="Yan J."/>
            <person name="Lipzen A."/>
            <person name="Nolan M."/>
            <person name="Labutti K."/>
            <person name="Barry K."/>
            <person name="Goldstein A."/>
            <person name="Labbe J."/>
            <person name="Schadt C."/>
            <person name="Tuskan G."/>
            <person name="Grigoriev I."/>
            <person name="Martin F."/>
            <person name="Vilgalys R."/>
            <person name="Bonito G."/>
        </authorList>
    </citation>
    <scope>NUCLEOTIDE SEQUENCE [LARGE SCALE GENOMIC DNA]</scope>
    <source>
        <strain evidence="2 3">AG-77</strain>
    </source>
</reference>
<sequence>MAAKANTNGQATPTPPVTIGSLTNLKVAVPGANLNLAGVLQSTNHPSRRLAIICHGVLGHKNYLFQPSIANVLAPHMDTFRFDFRGNGDSEGVMGYSNWDDDKADIDAVIAHFEHQGYYIYALIGHSRGAISCLNYAATSHHVPMIPYIVSISSRFDMSDVKRKHGPEVLELLEKQGHFDWQARTGGKDITLRVTQKHFDDFLDFDTAAVAHIPSMTNVLLIHGSDDDVVPVKDITTLQSHLSHTRTAMRIVTNADHNYRKHYNDLSQIIGDYFSAKGRKADWTRRILPNWKTWVHAVGGVLNFRTIGDIWIPSQADGTVSYLRPGIIYRCADISKPTPEGIKVLEALNITDVFDLRSNSETERRGTFEGEKIRRHHTPVFAEVDYSPAQIALRFKMYLGGTEGFAQAYMSMMPNIRNFFPPVLEHIVKKKTPFIVHCTAGKDRTGVTCALLQMICGVDEEQIAWEYELTSRCMAIKEEDVEFLKAAMGGETSDAQLEAQVRGVLSTNEEYMLRFLEEFHAKYGTITDFLVNELDMTLEDIQAVRDVLLVKIPVPRAAM</sequence>
<dbReference type="GO" id="GO:0004721">
    <property type="term" value="F:phosphoprotein phosphatase activity"/>
    <property type="evidence" value="ECO:0007669"/>
    <property type="project" value="InterPro"/>
</dbReference>
<dbReference type="InterPro" id="IPR029058">
    <property type="entry name" value="AB_hydrolase_fold"/>
</dbReference>
<dbReference type="Pfam" id="PF12146">
    <property type="entry name" value="Hydrolase_4"/>
    <property type="match status" value="1"/>
</dbReference>
<dbReference type="STRING" id="1314771.A0A197JQU2"/>
<accession>A0A197JQU2</accession>
<dbReference type="AlphaFoldDB" id="A0A197JQU2"/>
<dbReference type="InterPro" id="IPR000387">
    <property type="entry name" value="Tyr_Pase_dom"/>
</dbReference>
<dbReference type="SUPFAM" id="SSF53474">
    <property type="entry name" value="alpha/beta-Hydrolases"/>
    <property type="match status" value="1"/>
</dbReference>
<proteinExistence type="predicted"/>
<evidence type="ECO:0000313" key="2">
    <source>
        <dbReference type="EMBL" id="OAQ27550.1"/>
    </source>
</evidence>
<name>A0A197JQU2_9FUNG</name>
<protein>
    <submittedName>
        <fullName evidence="2">Alpha/beta-hydrolase</fullName>
    </submittedName>
</protein>